<dbReference type="RefSeq" id="WP_196954680.1">
    <property type="nucleotide sequence ID" value="NZ_JADWYK010000004.1"/>
</dbReference>
<reference evidence="3 4" key="1">
    <citation type="submission" date="2020-11" db="EMBL/GenBank/DDBJ databases">
        <title>Hymenobacter sp.</title>
        <authorList>
            <person name="Kim M.K."/>
        </authorList>
    </citation>
    <scope>NUCLEOTIDE SEQUENCE [LARGE SCALE GENOMIC DNA]</scope>
    <source>
        <strain evidence="3 4">BT594</strain>
    </source>
</reference>
<evidence type="ECO:0000313" key="4">
    <source>
        <dbReference type="Proteomes" id="UP000601099"/>
    </source>
</evidence>
<protein>
    <submittedName>
        <fullName evidence="3">RICIN domain-containing protein</fullName>
    </submittedName>
</protein>
<dbReference type="Gene3D" id="2.80.10.50">
    <property type="match status" value="1"/>
</dbReference>
<feature type="chain" id="PRO_5045127164" evidence="1">
    <location>
        <begin position="26"/>
        <end position="271"/>
    </location>
</feature>
<dbReference type="InterPro" id="IPR000772">
    <property type="entry name" value="Ricin_B_lectin"/>
</dbReference>
<evidence type="ECO:0000256" key="1">
    <source>
        <dbReference type="SAM" id="SignalP"/>
    </source>
</evidence>
<proteinExistence type="predicted"/>
<accession>A0ABS0L0L2</accession>
<keyword evidence="1" id="KW-0732">Signal</keyword>
<sequence length="271" mass="29701">MKNTLRISQVAALLLLLLLAPAAWAQTANGIVSGGVYKFIHKGVDPAVCLDVDLNLATPGTRIHQWLDNGNDAQRFVVTMQTDGSYKLMHLNTDQYVQPVGGAVEHGTRIEQNNSTDADYQRWLLQDMGEGYYKVTLKGTTQCLEVAGNSPTPGADVQLWDDNGNDAQRWLLVRTDVSTGNKRAAGATFSLSAYPNPFTQSLRVELQGLSNGPGRVALCDLLGRTVYSQQVDLKRGMNTVQINTRTALRSGLYVLRVQQGNSVQQLQVVQR</sequence>
<feature type="signal peptide" evidence="1">
    <location>
        <begin position="1"/>
        <end position="25"/>
    </location>
</feature>
<keyword evidence="4" id="KW-1185">Reference proteome</keyword>
<evidence type="ECO:0000313" key="3">
    <source>
        <dbReference type="EMBL" id="MBG8553658.1"/>
    </source>
</evidence>
<dbReference type="EMBL" id="JADWYK010000004">
    <property type="protein sequence ID" value="MBG8553658.1"/>
    <property type="molecule type" value="Genomic_DNA"/>
</dbReference>
<gene>
    <name evidence="3" type="ORF">I5L79_08875</name>
</gene>
<evidence type="ECO:0000259" key="2">
    <source>
        <dbReference type="SMART" id="SM00458"/>
    </source>
</evidence>
<dbReference type="SMART" id="SM00458">
    <property type="entry name" value="RICIN"/>
    <property type="match status" value="1"/>
</dbReference>
<organism evidence="3 4">
    <name type="scientific">Hymenobacter guriensis</name>
    <dbReference type="NCBI Taxonomy" id="2793065"/>
    <lineage>
        <taxon>Bacteria</taxon>
        <taxon>Pseudomonadati</taxon>
        <taxon>Bacteroidota</taxon>
        <taxon>Cytophagia</taxon>
        <taxon>Cytophagales</taxon>
        <taxon>Hymenobacteraceae</taxon>
        <taxon>Hymenobacter</taxon>
    </lineage>
</organism>
<dbReference type="InterPro" id="IPR035992">
    <property type="entry name" value="Ricin_B-like_lectins"/>
</dbReference>
<dbReference type="Proteomes" id="UP000601099">
    <property type="component" value="Unassembled WGS sequence"/>
</dbReference>
<dbReference type="PROSITE" id="PS50231">
    <property type="entry name" value="RICIN_B_LECTIN"/>
    <property type="match status" value="1"/>
</dbReference>
<dbReference type="InterPro" id="IPR026444">
    <property type="entry name" value="Secre_tail"/>
</dbReference>
<dbReference type="NCBIfam" id="TIGR04183">
    <property type="entry name" value="Por_Secre_tail"/>
    <property type="match status" value="1"/>
</dbReference>
<comment type="caution">
    <text evidence="3">The sequence shown here is derived from an EMBL/GenBank/DDBJ whole genome shotgun (WGS) entry which is preliminary data.</text>
</comment>
<feature type="domain" description="Ricin B lectin" evidence="2">
    <location>
        <begin position="34"/>
        <end position="173"/>
    </location>
</feature>
<dbReference type="Pfam" id="PF14200">
    <property type="entry name" value="RicinB_lectin_2"/>
    <property type="match status" value="2"/>
</dbReference>
<dbReference type="CDD" id="cd00161">
    <property type="entry name" value="beta-trefoil_Ricin-like"/>
    <property type="match status" value="1"/>
</dbReference>
<name>A0ABS0L0L2_9BACT</name>
<dbReference type="SUPFAM" id="SSF50370">
    <property type="entry name" value="Ricin B-like lectins"/>
    <property type="match status" value="1"/>
</dbReference>
<dbReference type="Pfam" id="PF18962">
    <property type="entry name" value="Por_Secre_tail"/>
    <property type="match status" value="1"/>
</dbReference>